<dbReference type="PANTHER" id="PTHR47417">
    <property type="entry name" value="SMR DOMAIN-CONTAINING PROTEIN YPL199C"/>
    <property type="match status" value="1"/>
</dbReference>
<name>A0ABX6EMZ9_KLUMA</name>
<sequence length="258" mass="29177">MSYVGDRGALLSTGKDYNHATDGEYKRLRGLADQAFKEKQKLSQQSQQCYKSGDKSRAHDLSEEAKRKLKEAEDYNLQAAEYVFVANNADSSSNEIDLHGLYVKEAKWILQRRVAAAVKNGETELHIIVGKGLHSAHGVAKLKPAIQELCDEANLNDHVDPKNAGVVVVDLRGARIPVSWDTTDFSTYAQSQAKPSKPQQIYSSPQQPQYQQNNQQQPQFQSQYHQQQQHQPQQQSFTESKLFEQLLSLFCQCIKKNI</sequence>
<organism evidence="3 4">
    <name type="scientific">Kluyveromyces marxianus</name>
    <name type="common">Yeast</name>
    <name type="synonym">Candida kefyr</name>
    <dbReference type="NCBI Taxonomy" id="4911"/>
    <lineage>
        <taxon>Eukaryota</taxon>
        <taxon>Fungi</taxon>
        <taxon>Dikarya</taxon>
        <taxon>Ascomycota</taxon>
        <taxon>Saccharomycotina</taxon>
        <taxon>Saccharomycetes</taxon>
        <taxon>Saccharomycetales</taxon>
        <taxon>Saccharomycetaceae</taxon>
        <taxon>Kluyveromyces</taxon>
    </lineage>
</organism>
<dbReference type="PROSITE" id="PS50828">
    <property type="entry name" value="SMR"/>
    <property type="match status" value="1"/>
</dbReference>
<dbReference type="InterPro" id="IPR013899">
    <property type="entry name" value="DUF1771"/>
</dbReference>
<evidence type="ECO:0000313" key="4">
    <source>
        <dbReference type="Proteomes" id="UP000422736"/>
    </source>
</evidence>
<dbReference type="Gene3D" id="3.30.1370.110">
    <property type="match status" value="1"/>
</dbReference>
<evidence type="ECO:0000256" key="1">
    <source>
        <dbReference type="SAM" id="MobiDB-lite"/>
    </source>
</evidence>
<reference evidence="3 4" key="1">
    <citation type="submission" date="2016-03" db="EMBL/GenBank/DDBJ databases">
        <title>How can Kluyveromyces marxianus grow so fast - potential evolutionary course in Saccharomyces Complex revealed by comparative genomics.</title>
        <authorList>
            <person name="Mo W."/>
            <person name="Lu W."/>
            <person name="Yang X."/>
            <person name="Qi J."/>
            <person name="Lv H."/>
        </authorList>
    </citation>
    <scope>NUCLEOTIDE SEQUENCE [LARGE SCALE GENOMIC DNA]</scope>
    <source>
        <strain evidence="3 4">FIM1</strain>
    </source>
</reference>
<feature type="region of interest" description="Disordered" evidence="1">
    <location>
        <begin position="189"/>
        <end position="236"/>
    </location>
</feature>
<dbReference type="InterPro" id="IPR002625">
    <property type="entry name" value="Smr_dom"/>
</dbReference>
<dbReference type="Pfam" id="PF01713">
    <property type="entry name" value="Smr"/>
    <property type="match status" value="1"/>
</dbReference>
<dbReference type="SUPFAM" id="SSF160443">
    <property type="entry name" value="SMR domain-like"/>
    <property type="match status" value="1"/>
</dbReference>
<dbReference type="InterPro" id="IPR036063">
    <property type="entry name" value="Smr_dom_sf"/>
</dbReference>
<evidence type="ECO:0000313" key="3">
    <source>
        <dbReference type="EMBL" id="QGN13548.1"/>
    </source>
</evidence>
<feature type="domain" description="Smr" evidence="2">
    <location>
        <begin position="96"/>
        <end position="172"/>
    </location>
</feature>
<gene>
    <name evidence="3" type="ORF">FIM1_189</name>
</gene>
<protein>
    <submittedName>
        <fullName evidence="3">Smr domain-containing protein YPL199C</fullName>
    </submittedName>
</protein>
<dbReference type="SMART" id="SM00463">
    <property type="entry name" value="SMR"/>
    <property type="match status" value="1"/>
</dbReference>
<feature type="compositionally biased region" description="Low complexity" evidence="1">
    <location>
        <begin position="198"/>
        <end position="236"/>
    </location>
</feature>
<dbReference type="Proteomes" id="UP000422736">
    <property type="component" value="Chromosome 1"/>
</dbReference>
<dbReference type="InterPro" id="IPR053020">
    <property type="entry name" value="Smr_domain_protein"/>
</dbReference>
<feature type="compositionally biased region" description="Basic and acidic residues" evidence="1">
    <location>
        <begin position="52"/>
        <end position="62"/>
    </location>
</feature>
<evidence type="ECO:0000259" key="2">
    <source>
        <dbReference type="PROSITE" id="PS50828"/>
    </source>
</evidence>
<proteinExistence type="predicted"/>
<keyword evidence="4" id="KW-1185">Reference proteome</keyword>
<dbReference type="PANTHER" id="PTHR47417:SF1">
    <property type="entry name" value="SMR DOMAIN-CONTAINING PROTEIN YPL199C"/>
    <property type="match status" value="1"/>
</dbReference>
<dbReference type="Pfam" id="PF08590">
    <property type="entry name" value="DUF1771"/>
    <property type="match status" value="1"/>
</dbReference>
<feature type="region of interest" description="Disordered" evidence="1">
    <location>
        <begin position="43"/>
        <end position="62"/>
    </location>
</feature>
<dbReference type="EMBL" id="CP015054">
    <property type="protein sequence ID" value="QGN13548.1"/>
    <property type="molecule type" value="Genomic_DNA"/>
</dbReference>
<dbReference type="SMART" id="SM01162">
    <property type="entry name" value="DUF1771"/>
    <property type="match status" value="1"/>
</dbReference>
<accession>A0ABX6EMZ9</accession>